<dbReference type="InterPro" id="IPR050624">
    <property type="entry name" value="HTH-type_Tx_Regulator"/>
</dbReference>
<feature type="domain" description="HTH tetR-type" evidence="4">
    <location>
        <begin position="25"/>
        <end position="85"/>
    </location>
</feature>
<dbReference type="InParanoid" id="A0A7X0JTB8"/>
<dbReference type="SUPFAM" id="SSF46689">
    <property type="entry name" value="Homeodomain-like"/>
    <property type="match status" value="1"/>
</dbReference>
<dbReference type="InterPro" id="IPR036271">
    <property type="entry name" value="Tet_transcr_reg_TetR-rel_C_sf"/>
</dbReference>
<dbReference type="FunCoup" id="A0A7X0JTB8">
    <property type="interactions" value="6"/>
</dbReference>
<evidence type="ECO:0000313" key="5">
    <source>
        <dbReference type="EMBL" id="MBB6521474.1"/>
    </source>
</evidence>
<keyword evidence="6" id="KW-1185">Reference proteome</keyword>
<feature type="region of interest" description="Disordered" evidence="3">
    <location>
        <begin position="1"/>
        <end position="22"/>
    </location>
</feature>
<feature type="DNA-binding region" description="H-T-H motif" evidence="2">
    <location>
        <begin position="48"/>
        <end position="67"/>
    </location>
</feature>
<sequence>MQAKTEDGAPAERSYKGLNTSERQAMRRKQLMQAGIEVMGSRGYAGCSCKMICTQAGLTERYFYQNFANREALLQAIYQEHSERVMEEIASAVADCKGEQPELRIEAGLRAFYGDMRENPNIARILYIETSGVSPEMDDLLGSTTHGFAMMLIEQLRNYYPDKHLDVDDVELVAIGLVGSVNAILVHWLLCNFDKPLDSVLQSASFVFRAVSASLLSKS</sequence>
<evidence type="ECO:0000256" key="2">
    <source>
        <dbReference type="PROSITE-ProRule" id="PRU00335"/>
    </source>
</evidence>
<name>A0A7X0JTB8_9GAMM</name>
<dbReference type="GO" id="GO:0003677">
    <property type="term" value="F:DNA binding"/>
    <property type="evidence" value="ECO:0007669"/>
    <property type="project" value="UniProtKB-UniRule"/>
</dbReference>
<dbReference type="InterPro" id="IPR009057">
    <property type="entry name" value="Homeodomain-like_sf"/>
</dbReference>
<dbReference type="Proteomes" id="UP000528457">
    <property type="component" value="Unassembled WGS sequence"/>
</dbReference>
<keyword evidence="1 2" id="KW-0238">DNA-binding</keyword>
<evidence type="ECO:0000259" key="4">
    <source>
        <dbReference type="PROSITE" id="PS50977"/>
    </source>
</evidence>
<dbReference type="SUPFAM" id="SSF48498">
    <property type="entry name" value="Tetracyclin repressor-like, C-terminal domain"/>
    <property type="match status" value="1"/>
</dbReference>
<accession>A0A7X0JTB8</accession>
<dbReference type="RefSeq" id="WP_166848407.1">
    <property type="nucleotide sequence ID" value="NZ_JAAONY010000001.1"/>
</dbReference>
<comment type="caution">
    <text evidence="5">The sequence shown here is derived from an EMBL/GenBank/DDBJ whole genome shotgun (WGS) entry which is preliminary data.</text>
</comment>
<dbReference type="PANTHER" id="PTHR43479">
    <property type="entry name" value="ACREF/ENVCD OPERON REPRESSOR-RELATED"/>
    <property type="match status" value="1"/>
</dbReference>
<dbReference type="AlphaFoldDB" id="A0A7X0JTB8"/>
<dbReference type="PRINTS" id="PR00455">
    <property type="entry name" value="HTHTETR"/>
</dbReference>
<dbReference type="PROSITE" id="PS50977">
    <property type="entry name" value="HTH_TETR_2"/>
    <property type="match status" value="1"/>
</dbReference>
<dbReference type="InterPro" id="IPR001647">
    <property type="entry name" value="HTH_TetR"/>
</dbReference>
<proteinExistence type="predicted"/>
<gene>
    <name evidence="5" type="ORF">HNR48_001752</name>
</gene>
<reference evidence="5 6" key="1">
    <citation type="submission" date="2020-08" db="EMBL/GenBank/DDBJ databases">
        <title>Genomic Encyclopedia of Type Strains, Phase IV (KMG-IV): sequencing the most valuable type-strain genomes for metagenomic binning, comparative biology and taxonomic classification.</title>
        <authorList>
            <person name="Goeker M."/>
        </authorList>
    </citation>
    <scope>NUCLEOTIDE SEQUENCE [LARGE SCALE GENOMIC DNA]</scope>
    <source>
        <strain evidence="5 6">DSM 22368</strain>
    </source>
</reference>
<dbReference type="Gene3D" id="1.10.357.10">
    <property type="entry name" value="Tetracycline Repressor, domain 2"/>
    <property type="match status" value="1"/>
</dbReference>
<evidence type="ECO:0000256" key="3">
    <source>
        <dbReference type="SAM" id="MobiDB-lite"/>
    </source>
</evidence>
<protein>
    <submittedName>
        <fullName evidence="5">AcrR family transcriptional regulator</fullName>
    </submittedName>
</protein>
<dbReference type="PANTHER" id="PTHR43479:SF11">
    <property type="entry name" value="ACREF_ENVCD OPERON REPRESSOR-RELATED"/>
    <property type="match status" value="1"/>
</dbReference>
<evidence type="ECO:0000256" key="1">
    <source>
        <dbReference type="ARBA" id="ARBA00023125"/>
    </source>
</evidence>
<evidence type="ECO:0000313" key="6">
    <source>
        <dbReference type="Proteomes" id="UP000528457"/>
    </source>
</evidence>
<dbReference type="EMBL" id="JACHHT010000001">
    <property type="protein sequence ID" value="MBB6521474.1"/>
    <property type="molecule type" value="Genomic_DNA"/>
</dbReference>
<dbReference type="Pfam" id="PF00440">
    <property type="entry name" value="TetR_N"/>
    <property type="match status" value="1"/>
</dbReference>
<organism evidence="5 6">
    <name type="scientific">Pseudoteredinibacter isoporae</name>
    <dbReference type="NCBI Taxonomy" id="570281"/>
    <lineage>
        <taxon>Bacteria</taxon>
        <taxon>Pseudomonadati</taxon>
        <taxon>Pseudomonadota</taxon>
        <taxon>Gammaproteobacteria</taxon>
        <taxon>Cellvibrionales</taxon>
        <taxon>Cellvibrionaceae</taxon>
        <taxon>Pseudoteredinibacter</taxon>
    </lineage>
</organism>